<dbReference type="InterPro" id="IPR054621">
    <property type="entry name" value="Cterm_S41_CtpA"/>
</dbReference>
<dbReference type="PANTHER" id="PTHR32060:SF30">
    <property type="entry name" value="CARBOXY-TERMINAL PROCESSING PROTEASE CTPA"/>
    <property type="match status" value="1"/>
</dbReference>
<dbReference type="Gene3D" id="3.90.226.10">
    <property type="entry name" value="2-enoyl-CoA Hydratase, Chain A, domain 1"/>
    <property type="match status" value="1"/>
</dbReference>
<dbReference type="PROSITE" id="PS50106">
    <property type="entry name" value="PDZ"/>
    <property type="match status" value="1"/>
</dbReference>
<dbReference type="FunFam" id="3.90.226.10:FF:000023">
    <property type="entry name" value="Carboxyl-terminal processing protease"/>
    <property type="match status" value="1"/>
</dbReference>
<keyword evidence="5 13" id="KW-0378">Hydrolase</keyword>
<name>K9YJQ2_CYASC</name>
<dbReference type="GO" id="GO:0006508">
    <property type="term" value="P:proteolysis"/>
    <property type="evidence" value="ECO:0007669"/>
    <property type="project" value="UniProtKB-KW"/>
</dbReference>
<dbReference type="SUPFAM" id="SSF50156">
    <property type="entry name" value="PDZ domain-like"/>
    <property type="match status" value="1"/>
</dbReference>
<keyword evidence="6 13" id="KW-0720">Serine protease</keyword>
<evidence type="ECO:0000256" key="4">
    <source>
        <dbReference type="ARBA" id="ARBA00022729"/>
    </source>
</evidence>
<dbReference type="CDD" id="cd06782">
    <property type="entry name" value="cpPDZ_CPP-like"/>
    <property type="match status" value="1"/>
</dbReference>
<dbReference type="AlphaFoldDB" id="K9YJQ2"/>
<dbReference type="InterPro" id="IPR001478">
    <property type="entry name" value="PDZ"/>
</dbReference>
<dbReference type="NCBIfam" id="TIGR00225">
    <property type="entry name" value="prc"/>
    <property type="match status" value="1"/>
</dbReference>
<evidence type="ECO:0000256" key="1">
    <source>
        <dbReference type="ARBA" id="ARBA00004518"/>
    </source>
</evidence>
<keyword evidence="3 13" id="KW-0645">Protease</keyword>
<evidence type="ECO:0000256" key="5">
    <source>
        <dbReference type="ARBA" id="ARBA00022801"/>
    </source>
</evidence>
<evidence type="ECO:0000256" key="3">
    <source>
        <dbReference type="ARBA" id="ARBA00022670"/>
    </source>
</evidence>
<dbReference type="Gene3D" id="3.30.750.44">
    <property type="match status" value="1"/>
</dbReference>
<evidence type="ECO:0000256" key="9">
    <source>
        <dbReference type="ARBA" id="ARBA00053093"/>
    </source>
</evidence>
<dbReference type="Pfam" id="PF03572">
    <property type="entry name" value="Peptidase_S41"/>
    <property type="match status" value="1"/>
</dbReference>
<dbReference type="KEGG" id="csn:Cyast_0707"/>
<dbReference type="eggNOG" id="COG0793">
    <property type="taxonomic scope" value="Bacteria"/>
</dbReference>
<reference evidence="16" key="1">
    <citation type="journal article" date="2013" name="Proc. Natl. Acad. Sci. U.S.A.">
        <title>Improving the coverage of the cyanobacterial phylum using diversity-driven genome sequencing.</title>
        <authorList>
            <person name="Shih P.M."/>
            <person name="Wu D."/>
            <person name="Latifi A."/>
            <person name="Axen S.D."/>
            <person name="Fewer D.P."/>
            <person name="Talla E."/>
            <person name="Calteau A."/>
            <person name="Cai F."/>
            <person name="Tandeau de Marsac N."/>
            <person name="Rippka R."/>
            <person name="Herdman M."/>
            <person name="Sivonen K."/>
            <person name="Coursin T."/>
            <person name="Laurent T."/>
            <person name="Goodwin L."/>
            <person name="Nolan M."/>
            <person name="Davenport K.W."/>
            <person name="Han C.S."/>
            <person name="Rubin E.M."/>
            <person name="Eisen J.A."/>
            <person name="Woyke T."/>
            <person name="Gugger M."/>
            <person name="Kerfeld C.A."/>
        </authorList>
    </citation>
    <scope>NUCLEOTIDE SEQUENCE [LARGE SCALE GENOMIC DNA]</scope>
    <source>
        <strain evidence="16">ATCC 29140 / PCC 7202</strain>
    </source>
</reference>
<keyword evidence="7" id="KW-0793">Thylakoid</keyword>
<dbReference type="SUPFAM" id="SSF52096">
    <property type="entry name" value="ClpP/crotonase"/>
    <property type="match status" value="1"/>
</dbReference>
<dbReference type="CDD" id="cd07560">
    <property type="entry name" value="Peptidase_S41_CPP"/>
    <property type="match status" value="1"/>
</dbReference>
<organism evidence="15 16">
    <name type="scientific">Cyanobacterium stanieri (strain ATCC 29140 / PCC 7202)</name>
    <dbReference type="NCBI Taxonomy" id="292563"/>
    <lineage>
        <taxon>Bacteria</taxon>
        <taxon>Bacillati</taxon>
        <taxon>Cyanobacteriota</taxon>
        <taxon>Cyanophyceae</taxon>
        <taxon>Oscillatoriophycideae</taxon>
        <taxon>Chroococcales</taxon>
        <taxon>Geminocystaceae</taxon>
        <taxon>Cyanobacterium</taxon>
    </lineage>
</organism>
<protein>
    <recommendedName>
        <fullName evidence="11">Carboxyl-terminal-processing protease</fullName>
        <ecNumber evidence="10">3.4.21.102</ecNumber>
    </recommendedName>
    <alternativeName>
        <fullName evidence="12">CtpA</fullName>
    </alternativeName>
</protein>
<gene>
    <name evidence="15" type="ordered locus">Cyast_0707</name>
</gene>
<proteinExistence type="inferred from homology"/>
<sequence>MKKFFLCCLVIFYIFFSGILGVPNAYAFSEEEKLVLQCWRLVNEAYVDSSFNGQNWWNLRQKILRKPLGNREETYGVIREMLATLDDPYTRLLPPERYHDLQITTSGELSGVGLQISVNPETKHLEVVSPLPNSPAEDAGIHPRDEVITIDGVKADSLSLDEAASRIRGKVGTEVVLEIRPQGKDTINVYHLKRDRLSLSSVISRLDDSNPDFPVGYLRLNQFSGSATKDLAHAIAHFEEKNVKGYILDLRNNPGGLLQAGVEIARLWLKPSTIVYTVNRQGTMGSYDAVGEPITTTPLVVLVNQGTASASEILAGALQDNHRAILVGEKTYGKGLIQSLFELPDGAGLAVTVAKYETPKHKDINKLGITPDLVVSQEPINYFEIGTEVDLQYQRAIASLQQS</sequence>
<dbReference type="FunFam" id="2.30.42.10:FF:000063">
    <property type="entry name" value="Peptidase, S41 family"/>
    <property type="match status" value="1"/>
</dbReference>
<evidence type="ECO:0000256" key="8">
    <source>
        <dbReference type="ARBA" id="ARBA00051784"/>
    </source>
</evidence>
<evidence type="ECO:0000313" key="15">
    <source>
        <dbReference type="EMBL" id="AFZ46682.1"/>
    </source>
</evidence>
<dbReference type="InterPro" id="IPR029045">
    <property type="entry name" value="ClpP/crotonase-like_dom_sf"/>
</dbReference>
<evidence type="ECO:0000256" key="6">
    <source>
        <dbReference type="ARBA" id="ARBA00022825"/>
    </source>
</evidence>
<dbReference type="GO" id="GO:0007165">
    <property type="term" value="P:signal transduction"/>
    <property type="evidence" value="ECO:0007669"/>
    <property type="project" value="TreeGrafter"/>
</dbReference>
<comment type="catalytic activity">
    <reaction evidence="8">
        <text>The enzyme shows specific recognition of a C-terminal tripeptide, Xaa-Yaa-Zaa, in which Xaa is preferably Ala or Leu, Yaa is preferably Ala or Tyr, and Zaa is preferably Ala, but then cleaves at a variable distance from the C-terminus. A typical cleavage is -Ala-Ala-|-Arg-Ala-Ala-Lys-Glu-Asn-Tyr-Ala-Leu-Ala-Ala.</text>
        <dbReference type="EC" id="3.4.21.102"/>
    </reaction>
</comment>
<dbReference type="EC" id="3.4.21.102" evidence="10"/>
<evidence type="ECO:0000256" key="11">
    <source>
        <dbReference type="ARBA" id="ARBA00069724"/>
    </source>
</evidence>
<dbReference type="SMART" id="SM00228">
    <property type="entry name" value="PDZ"/>
    <property type="match status" value="1"/>
</dbReference>
<keyword evidence="16" id="KW-1185">Reference proteome</keyword>
<evidence type="ECO:0000256" key="2">
    <source>
        <dbReference type="ARBA" id="ARBA00009179"/>
    </source>
</evidence>
<feature type="domain" description="PDZ" evidence="14">
    <location>
        <begin position="98"/>
        <end position="168"/>
    </location>
</feature>
<dbReference type="SMART" id="SM00245">
    <property type="entry name" value="TSPc"/>
    <property type="match status" value="1"/>
</dbReference>
<evidence type="ECO:0000259" key="14">
    <source>
        <dbReference type="PROSITE" id="PS50106"/>
    </source>
</evidence>
<dbReference type="EMBL" id="CP003940">
    <property type="protein sequence ID" value="AFZ46682.1"/>
    <property type="molecule type" value="Genomic_DNA"/>
</dbReference>
<accession>K9YJQ2</accession>
<dbReference type="FunFam" id="3.30.750.44:FF:000002">
    <property type="entry name" value="carboxyl-terminal-processing peptidase 2, chloroplastic"/>
    <property type="match status" value="1"/>
</dbReference>
<dbReference type="Proteomes" id="UP000010483">
    <property type="component" value="Chromosome"/>
</dbReference>
<dbReference type="InterPro" id="IPR004447">
    <property type="entry name" value="Peptidase_S41A"/>
</dbReference>
<dbReference type="BioCyc" id="CSTA292563:G1353-713-MONOMER"/>
<dbReference type="InterPro" id="IPR005151">
    <property type="entry name" value="Tail-specific_protease"/>
</dbReference>
<evidence type="ECO:0000256" key="13">
    <source>
        <dbReference type="RuleBase" id="RU004404"/>
    </source>
</evidence>
<evidence type="ECO:0000256" key="12">
    <source>
        <dbReference type="ARBA" id="ARBA00080563"/>
    </source>
</evidence>
<evidence type="ECO:0000256" key="10">
    <source>
        <dbReference type="ARBA" id="ARBA00066637"/>
    </source>
</evidence>
<dbReference type="Pfam" id="PF00595">
    <property type="entry name" value="PDZ"/>
    <property type="match status" value="1"/>
</dbReference>
<keyword evidence="4" id="KW-0732">Signal</keyword>
<comment type="function">
    <text evidence="9">Cleavage of the 16 C-terminal residues from the D1 precursor of photosystem II (PSII). This proteolytic processing is necessary to allow the light-driven assembly of the oxygen-evolving cluster (a tetranuclear manganese), which is responsible for photosynthetic water oxidation.</text>
</comment>
<comment type="subcellular location">
    <subcellularLocation>
        <location evidence="1">Cellular thylakoid lumen</location>
    </subcellularLocation>
</comment>
<dbReference type="GO" id="GO:0030288">
    <property type="term" value="C:outer membrane-bounded periplasmic space"/>
    <property type="evidence" value="ECO:0007669"/>
    <property type="project" value="TreeGrafter"/>
</dbReference>
<dbReference type="GO" id="GO:0031979">
    <property type="term" value="C:plasma membrane-derived thylakoid lumen"/>
    <property type="evidence" value="ECO:0007669"/>
    <property type="project" value="UniProtKB-SubCell"/>
</dbReference>
<dbReference type="PANTHER" id="PTHR32060">
    <property type="entry name" value="TAIL-SPECIFIC PROTEASE"/>
    <property type="match status" value="1"/>
</dbReference>
<comment type="similarity">
    <text evidence="2 13">Belongs to the peptidase S41A family.</text>
</comment>
<dbReference type="STRING" id="292563.Cyast_0707"/>
<dbReference type="InterPro" id="IPR036034">
    <property type="entry name" value="PDZ_sf"/>
</dbReference>
<evidence type="ECO:0000256" key="7">
    <source>
        <dbReference type="ARBA" id="ARBA00023078"/>
    </source>
</evidence>
<dbReference type="NCBIfam" id="NF045588">
    <property type="entry name" value="Cterm_S41_CtpA"/>
    <property type="match status" value="1"/>
</dbReference>
<dbReference type="GO" id="GO:0004252">
    <property type="term" value="F:serine-type endopeptidase activity"/>
    <property type="evidence" value="ECO:0007669"/>
    <property type="project" value="UniProtKB-EC"/>
</dbReference>
<evidence type="ECO:0000313" key="16">
    <source>
        <dbReference type="Proteomes" id="UP000010483"/>
    </source>
</evidence>
<dbReference type="HOGENOM" id="CLU_017295_0_0_3"/>
<dbReference type="MEROPS" id="S41.008"/>
<dbReference type="Gene3D" id="2.30.42.10">
    <property type="match status" value="1"/>
</dbReference>